<accession>A0ABR0HWK2</accession>
<gene>
    <name evidence="1" type="ORF">QC763_0004340</name>
</gene>
<protein>
    <submittedName>
        <fullName evidence="1">Uncharacterized protein</fullName>
    </submittedName>
</protein>
<dbReference type="RefSeq" id="XP_062769807.1">
    <property type="nucleotide sequence ID" value="XM_062905098.1"/>
</dbReference>
<organism evidence="1 2">
    <name type="scientific">Podospora pseudopauciseta</name>
    <dbReference type="NCBI Taxonomy" id="2093780"/>
    <lineage>
        <taxon>Eukaryota</taxon>
        <taxon>Fungi</taxon>
        <taxon>Dikarya</taxon>
        <taxon>Ascomycota</taxon>
        <taxon>Pezizomycotina</taxon>
        <taxon>Sordariomycetes</taxon>
        <taxon>Sordariomycetidae</taxon>
        <taxon>Sordariales</taxon>
        <taxon>Podosporaceae</taxon>
        <taxon>Podospora</taxon>
    </lineage>
</organism>
<evidence type="ECO:0000313" key="1">
    <source>
        <dbReference type="EMBL" id="KAK4672485.1"/>
    </source>
</evidence>
<sequence length="107" mass="11705">MEITLGCQDVANSGIECFKWTDNQIITDVMAHAKDGFGMNLTIDSDEAGPHVAAVVDYDGPNGLVATDGEFVAIGYQKSTSGMRLHLGEKVYTMGEFPRVRWIHKIT</sequence>
<dbReference type="EMBL" id="JAFFHB010000001">
    <property type="protein sequence ID" value="KAK4672485.1"/>
    <property type="molecule type" value="Genomic_DNA"/>
</dbReference>
<dbReference type="Proteomes" id="UP001326199">
    <property type="component" value="Unassembled WGS sequence"/>
</dbReference>
<comment type="caution">
    <text evidence="1">The sequence shown here is derived from an EMBL/GenBank/DDBJ whole genome shotgun (WGS) entry which is preliminary data.</text>
</comment>
<evidence type="ECO:0000313" key="2">
    <source>
        <dbReference type="Proteomes" id="UP001326199"/>
    </source>
</evidence>
<keyword evidence="2" id="KW-1185">Reference proteome</keyword>
<name>A0ABR0HWK2_9PEZI</name>
<dbReference type="GeneID" id="87925018"/>
<proteinExistence type="predicted"/>
<reference evidence="1 2" key="1">
    <citation type="journal article" date="2023" name="bioRxiv">
        <title>High-quality genome assemblies of four members of thePodospora anserinaspecies complex.</title>
        <authorList>
            <person name="Ament-Velasquez S.L."/>
            <person name="Vogan A.A."/>
            <person name="Wallerman O."/>
            <person name="Hartmann F."/>
            <person name="Gautier V."/>
            <person name="Silar P."/>
            <person name="Giraud T."/>
            <person name="Johannesson H."/>
        </authorList>
    </citation>
    <scope>NUCLEOTIDE SEQUENCE [LARGE SCALE GENOMIC DNA]</scope>
    <source>
        <strain evidence="1 2">CBS 411.78</strain>
    </source>
</reference>